<feature type="region of interest" description="Disordered" evidence="1">
    <location>
        <begin position="81"/>
        <end position="113"/>
    </location>
</feature>
<name>A0A9W7E5P8_9STRA</name>
<comment type="caution">
    <text evidence="2">The sequence shown here is derived from an EMBL/GenBank/DDBJ whole genome shotgun (WGS) entry which is preliminary data.</text>
</comment>
<dbReference type="AlphaFoldDB" id="A0A9W7E5P8"/>
<evidence type="ECO:0000313" key="2">
    <source>
        <dbReference type="EMBL" id="GMH69199.1"/>
    </source>
</evidence>
<proteinExistence type="predicted"/>
<organism evidence="2 3">
    <name type="scientific">Triparma retinervis</name>
    <dbReference type="NCBI Taxonomy" id="2557542"/>
    <lineage>
        <taxon>Eukaryota</taxon>
        <taxon>Sar</taxon>
        <taxon>Stramenopiles</taxon>
        <taxon>Ochrophyta</taxon>
        <taxon>Bolidophyceae</taxon>
        <taxon>Parmales</taxon>
        <taxon>Triparmaceae</taxon>
        <taxon>Triparma</taxon>
    </lineage>
</organism>
<accession>A0A9W7E5P8</accession>
<gene>
    <name evidence="2" type="ORF">TrRE_jg13207</name>
</gene>
<reference evidence="2" key="1">
    <citation type="submission" date="2022-07" db="EMBL/GenBank/DDBJ databases">
        <title>Genome analysis of Parmales, a sister group of diatoms, reveals the evolutionary specialization of diatoms from phago-mixotrophs to photoautotrophs.</title>
        <authorList>
            <person name="Ban H."/>
            <person name="Sato S."/>
            <person name="Yoshikawa S."/>
            <person name="Kazumasa Y."/>
            <person name="Nakamura Y."/>
            <person name="Ichinomiya M."/>
            <person name="Saitoh K."/>
            <person name="Sato N."/>
            <person name="Blanc-Mathieu R."/>
            <person name="Endo H."/>
            <person name="Kuwata A."/>
            <person name="Ogata H."/>
        </authorList>
    </citation>
    <scope>NUCLEOTIDE SEQUENCE</scope>
</reference>
<keyword evidence="3" id="KW-1185">Reference proteome</keyword>
<sequence length="159" mass="17497">MSPKLVETFQIDFYPRIVSVDYNPLYGHTIPLPTSPPSPLLKSYGVGVLDYASPLIYRYHSLPPSSPGYGLVEESITSAWSSTGSRPHPYVNTADMHGSSLSPPSPRSTGPREVTSALNYARGAEKTKGEETGGKLARYCKGEGRGDEGEHMMWDVWYR</sequence>
<dbReference type="EMBL" id="BRXZ01002738">
    <property type="protein sequence ID" value="GMH69199.1"/>
    <property type="molecule type" value="Genomic_DNA"/>
</dbReference>
<evidence type="ECO:0000313" key="3">
    <source>
        <dbReference type="Proteomes" id="UP001165082"/>
    </source>
</evidence>
<evidence type="ECO:0000256" key="1">
    <source>
        <dbReference type="SAM" id="MobiDB-lite"/>
    </source>
</evidence>
<dbReference type="Proteomes" id="UP001165082">
    <property type="component" value="Unassembled WGS sequence"/>
</dbReference>
<protein>
    <submittedName>
        <fullName evidence="2">Uncharacterized protein</fullName>
    </submittedName>
</protein>